<evidence type="ECO:0000313" key="2">
    <source>
        <dbReference type="Proteomes" id="UP000255106"/>
    </source>
</evidence>
<gene>
    <name evidence="1" type="ORF">NCTC10005_02914</name>
</gene>
<sequence>MGDTPVGLLPDFRASGCVVGVGIIRIIELISSLPSPRSAIASARSRALPSLLFGHQYQFSTVSRIAARRS</sequence>
<dbReference type="EMBL" id="UGJB01000004">
    <property type="protein sequence ID" value="STQ10176.1"/>
    <property type="molecule type" value="Genomic_DNA"/>
</dbReference>
<name>A0A377LWG9_ENTCL</name>
<reference evidence="1 2" key="1">
    <citation type="submission" date="2018-06" db="EMBL/GenBank/DDBJ databases">
        <authorList>
            <consortium name="Pathogen Informatics"/>
            <person name="Doyle S."/>
        </authorList>
    </citation>
    <scope>NUCLEOTIDE SEQUENCE [LARGE SCALE GENOMIC DNA]</scope>
    <source>
        <strain evidence="1 2">NCTC10005</strain>
    </source>
</reference>
<accession>A0A377LWG9</accession>
<dbReference type="Proteomes" id="UP000255106">
    <property type="component" value="Unassembled WGS sequence"/>
</dbReference>
<evidence type="ECO:0000313" key="1">
    <source>
        <dbReference type="EMBL" id="STQ10176.1"/>
    </source>
</evidence>
<proteinExistence type="predicted"/>
<organism evidence="1 2">
    <name type="scientific">Enterobacter cloacae</name>
    <dbReference type="NCBI Taxonomy" id="550"/>
    <lineage>
        <taxon>Bacteria</taxon>
        <taxon>Pseudomonadati</taxon>
        <taxon>Pseudomonadota</taxon>
        <taxon>Gammaproteobacteria</taxon>
        <taxon>Enterobacterales</taxon>
        <taxon>Enterobacteriaceae</taxon>
        <taxon>Enterobacter</taxon>
        <taxon>Enterobacter cloacae complex</taxon>
    </lineage>
</organism>
<protein>
    <submittedName>
        <fullName evidence="1">Uncharacterized protein</fullName>
    </submittedName>
</protein>
<dbReference type="AlphaFoldDB" id="A0A377LWG9"/>